<sequence length="543" mass="55646">MTAAHRRPPVGPVVADRPAGRSGWFADRSLSAKIGVLAAGIGLAVGGVLASQIVSNGRVVDAGASLSSTHASNELVLQADTRSAEMLIDAYGVLVRPDTAAVVAEATEDAASLEAFLTQLDALPLTGEGAADRDELTSTLRQFSTTITDYVALAARDRPAAVATWTDIQAADERTDGVVDAAKETLQVAVAAAQAVQDEAVSTGERVSWLTVLVCLLVLGPLLLATWRSLVPPMRRLQDSLHAMSAGDLTVAAGISSRDEVGRTAGALDEAQQALRALMTSVVRSAEQVATASEGLSAASAQISTSAEETSAQSAVVAAAADEVSRNVGTVAAGADQMGASIREISHNANEAARVASTAVSEASTTNTTVLKLGESSREIGDVVKLITSIAEQTNLLALNATIEAARAGEMGKGFAVVANEVKELAQETARATEEISRRVVAIQGDTTGAAEAIGRISEIIGSINDYQLTIASAVEEQTATTQEMSRSVAEAASGAGEIALNITGVSAAATSTTQALTHTREAVDELSRMAGELRGSVAAFTY</sequence>
<evidence type="ECO:0000256" key="5">
    <source>
        <dbReference type="PROSITE-ProRule" id="PRU00284"/>
    </source>
</evidence>
<accession>A0A7K3WHP4</accession>
<keyword evidence="2 6" id="KW-1133">Transmembrane helix</keyword>
<dbReference type="Proteomes" id="UP000470470">
    <property type="component" value="Unassembled WGS sequence"/>
</dbReference>
<dbReference type="PROSITE" id="PS50885">
    <property type="entry name" value="HAMP"/>
    <property type="match status" value="1"/>
</dbReference>
<reference evidence="9 10" key="1">
    <citation type="submission" date="2020-02" db="EMBL/GenBank/DDBJ databases">
        <title>The whole genome sequence of CPCC 205119.</title>
        <authorList>
            <person name="Jiang Z."/>
        </authorList>
    </citation>
    <scope>NUCLEOTIDE SEQUENCE [LARGE SCALE GENOMIC DNA]</scope>
    <source>
        <strain evidence="9 10">CPCC 205119</strain>
    </source>
</reference>
<dbReference type="GO" id="GO:0007165">
    <property type="term" value="P:signal transduction"/>
    <property type="evidence" value="ECO:0007669"/>
    <property type="project" value="UniProtKB-KW"/>
</dbReference>
<feature type="transmembrane region" description="Helical" evidence="6">
    <location>
        <begin position="207"/>
        <end position="227"/>
    </location>
</feature>
<proteinExistence type="inferred from homology"/>
<name>A0A7K3WHP4_9ACTN</name>
<evidence type="ECO:0000256" key="4">
    <source>
        <dbReference type="ARBA" id="ARBA00029447"/>
    </source>
</evidence>
<evidence type="ECO:0000256" key="2">
    <source>
        <dbReference type="ARBA" id="ARBA00022989"/>
    </source>
</evidence>
<dbReference type="GO" id="GO:0004888">
    <property type="term" value="F:transmembrane signaling receptor activity"/>
    <property type="evidence" value="ECO:0007669"/>
    <property type="project" value="InterPro"/>
</dbReference>
<protein>
    <submittedName>
        <fullName evidence="9">Methyl-accepting chemotaxis protein</fullName>
    </submittedName>
</protein>
<dbReference type="GO" id="GO:0006935">
    <property type="term" value="P:chemotaxis"/>
    <property type="evidence" value="ECO:0007669"/>
    <property type="project" value="InterPro"/>
</dbReference>
<evidence type="ECO:0000313" key="9">
    <source>
        <dbReference type="EMBL" id="NEL56015.1"/>
    </source>
</evidence>
<comment type="similarity">
    <text evidence="4">Belongs to the methyl-accepting chemotaxis (MCP) protein family.</text>
</comment>
<keyword evidence="10" id="KW-1185">Reference proteome</keyword>
<dbReference type="SMART" id="SM00283">
    <property type="entry name" value="MA"/>
    <property type="match status" value="1"/>
</dbReference>
<dbReference type="Pfam" id="PF00672">
    <property type="entry name" value="HAMP"/>
    <property type="match status" value="1"/>
</dbReference>
<evidence type="ECO:0000256" key="1">
    <source>
        <dbReference type="ARBA" id="ARBA00022692"/>
    </source>
</evidence>
<evidence type="ECO:0000313" key="10">
    <source>
        <dbReference type="Proteomes" id="UP000470470"/>
    </source>
</evidence>
<dbReference type="EMBL" id="JAAGWK010000028">
    <property type="protein sequence ID" value="NEL56015.1"/>
    <property type="molecule type" value="Genomic_DNA"/>
</dbReference>
<keyword evidence="1 6" id="KW-0812">Transmembrane</keyword>
<dbReference type="SUPFAM" id="SSF58104">
    <property type="entry name" value="Methyl-accepting chemotaxis protein (MCP) signaling domain"/>
    <property type="match status" value="1"/>
</dbReference>
<dbReference type="InterPro" id="IPR004090">
    <property type="entry name" value="Chemotax_Me-accpt_rcpt"/>
</dbReference>
<keyword evidence="3 5" id="KW-0807">Transducer</keyword>
<dbReference type="PRINTS" id="PR00260">
    <property type="entry name" value="CHEMTRNSDUCR"/>
</dbReference>
<dbReference type="PANTHER" id="PTHR32089">
    <property type="entry name" value="METHYL-ACCEPTING CHEMOTAXIS PROTEIN MCPB"/>
    <property type="match status" value="1"/>
</dbReference>
<dbReference type="CDD" id="cd06225">
    <property type="entry name" value="HAMP"/>
    <property type="match status" value="1"/>
</dbReference>
<dbReference type="SMART" id="SM00304">
    <property type="entry name" value="HAMP"/>
    <property type="match status" value="1"/>
</dbReference>
<dbReference type="Gene3D" id="1.10.287.950">
    <property type="entry name" value="Methyl-accepting chemotaxis protein"/>
    <property type="match status" value="1"/>
</dbReference>
<dbReference type="Pfam" id="PF00015">
    <property type="entry name" value="MCPsignal"/>
    <property type="match status" value="1"/>
</dbReference>
<evidence type="ECO:0000259" key="7">
    <source>
        <dbReference type="PROSITE" id="PS50111"/>
    </source>
</evidence>
<dbReference type="PANTHER" id="PTHR32089:SF112">
    <property type="entry name" value="LYSOZYME-LIKE PROTEIN-RELATED"/>
    <property type="match status" value="1"/>
</dbReference>
<evidence type="ECO:0000259" key="8">
    <source>
        <dbReference type="PROSITE" id="PS50885"/>
    </source>
</evidence>
<dbReference type="PROSITE" id="PS50111">
    <property type="entry name" value="CHEMOTAXIS_TRANSDUC_2"/>
    <property type="match status" value="1"/>
</dbReference>
<keyword evidence="6" id="KW-0472">Membrane</keyword>
<dbReference type="InterPro" id="IPR004089">
    <property type="entry name" value="MCPsignal_dom"/>
</dbReference>
<evidence type="ECO:0000256" key="6">
    <source>
        <dbReference type="SAM" id="Phobius"/>
    </source>
</evidence>
<dbReference type="RefSeq" id="WP_152729210.1">
    <property type="nucleotide sequence ID" value="NZ_JAABOZ010000003.1"/>
</dbReference>
<dbReference type="InterPro" id="IPR003660">
    <property type="entry name" value="HAMP_dom"/>
</dbReference>
<dbReference type="AlphaFoldDB" id="A0A7K3WHP4"/>
<evidence type="ECO:0000256" key="3">
    <source>
        <dbReference type="ARBA" id="ARBA00023224"/>
    </source>
</evidence>
<gene>
    <name evidence="9" type="ORF">G1H19_18740</name>
</gene>
<feature type="domain" description="Methyl-accepting transducer" evidence="7">
    <location>
        <begin position="285"/>
        <end position="514"/>
    </location>
</feature>
<comment type="caution">
    <text evidence="9">The sequence shown here is derived from an EMBL/GenBank/DDBJ whole genome shotgun (WGS) entry which is preliminary data.</text>
</comment>
<dbReference type="GO" id="GO:0016020">
    <property type="term" value="C:membrane"/>
    <property type="evidence" value="ECO:0007669"/>
    <property type="project" value="InterPro"/>
</dbReference>
<organism evidence="9 10">
    <name type="scientific">Goekera deserti</name>
    <dbReference type="NCBI Taxonomy" id="2497753"/>
    <lineage>
        <taxon>Bacteria</taxon>
        <taxon>Bacillati</taxon>
        <taxon>Actinomycetota</taxon>
        <taxon>Actinomycetes</taxon>
        <taxon>Geodermatophilales</taxon>
        <taxon>Geodermatophilaceae</taxon>
        <taxon>Goekera</taxon>
    </lineage>
</organism>
<feature type="domain" description="HAMP" evidence="8">
    <location>
        <begin position="228"/>
        <end position="280"/>
    </location>
</feature>